<comment type="caution">
    <text evidence="2">The sequence shown here is derived from an EMBL/GenBank/DDBJ whole genome shotgun (WGS) entry which is preliminary data.</text>
</comment>
<gene>
    <name evidence="2" type="ORF">C4N22_07210</name>
</gene>
<protein>
    <recommendedName>
        <fullName evidence="4">Lipoprotein</fullName>
    </recommendedName>
</protein>
<accession>A0A329UEH8</accession>
<feature type="signal peptide" evidence="1">
    <location>
        <begin position="1"/>
        <end position="23"/>
    </location>
</feature>
<reference evidence="2 3" key="1">
    <citation type="submission" date="2018-02" db="EMBL/GenBank/DDBJ databases">
        <title>Complete genome sequencing of Faecalibacterium prausnitzii strains isolated from the human gut.</title>
        <authorList>
            <person name="Fitzgerald B.C."/>
            <person name="Shkoporov A.N."/>
            <person name="Ross P.R."/>
            <person name="Hill C."/>
        </authorList>
    </citation>
    <scope>NUCLEOTIDE SEQUENCE [LARGE SCALE GENOMIC DNA]</scope>
    <source>
        <strain evidence="2 3">APC923/61-1</strain>
    </source>
</reference>
<dbReference type="AlphaFoldDB" id="A0A329UEH8"/>
<organism evidence="2 3">
    <name type="scientific">Faecalibacterium prausnitzii</name>
    <dbReference type="NCBI Taxonomy" id="853"/>
    <lineage>
        <taxon>Bacteria</taxon>
        <taxon>Bacillati</taxon>
        <taxon>Bacillota</taxon>
        <taxon>Clostridia</taxon>
        <taxon>Eubacteriales</taxon>
        <taxon>Oscillospiraceae</taxon>
        <taxon>Faecalibacterium</taxon>
    </lineage>
</organism>
<evidence type="ECO:0000256" key="1">
    <source>
        <dbReference type="SAM" id="SignalP"/>
    </source>
</evidence>
<dbReference type="PROSITE" id="PS51257">
    <property type="entry name" value="PROKAR_LIPOPROTEIN"/>
    <property type="match status" value="1"/>
</dbReference>
<evidence type="ECO:0008006" key="4">
    <source>
        <dbReference type="Google" id="ProtNLM"/>
    </source>
</evidence>
<name>A0A329UEH8_9FIRM</name>
<dbReference type="Proteomes" id="UP000250583">
    <property type="component" value="Unassembled WGS sequence"/>
</dbReference>
<keyword evidence="1" id="KW-0732">Signal</keyword>
<sequence length="333" mass="35599">MRLSNRIAATALAAVMAVSMLTACGGGGGGSTGGNGGGNGGGSGNNGGSISVAVPAPDKFKNVGTGSESEGGGSGTLGTPIASFSGSQYAAFVQNVKNHQSTGLYMEYTTVEYDANKAYKSGMNYILAADRNDIYVKMRSVNSTSSVPSVVFGTVENNTEWLYNLFEKSKVAVGEQGAYNEGQLWDDIGFSAEDLPYQMYKTVVKVNGQPYNAETFTDSYGAKYTICYQGSMPKYTMIEYAHPDPDGVQYYVTEYKTIQYTTNGLCQWPKDGYKVYKYVSTSESDGTATIVLADEAGKQYTITIVEGVPNGLTVTDENGNKVTDQFKWLMQGE</sequence>
<feature type="chain" id="PRO_5016235447" description="Lipoprotein" evidence="1">
    <location>
        <begin position="24"/>
        <end position="333"/>
    </location>
</feature>
<dbReference type="EMBL" id="PRLE01000003">
    <property type="protein sequence ID" value="RAW59506.1"/>
    <property type="molecule type" value="Genomic_DNA"/>
</dbReference>
<proteinExistence type="predicted"/>
<evidence type="ECO:0000313" key="2">
    <source>
        <dbReference type="EMBL" id="RAW59506.1"/>
    </source>
</evidence>
<dbReference type="RefSeq" id="WP_112148483.1">
    <property type="nucleotide sequence ID" value="NZ_PRLE01000003.1"/>
</dbReference>
<evidence type="ECO:0000313" key="3">
    <source>
        <dbReference type="Proteomes" id="UP000250583"/>
    </source>
</evidence>